<feature type="compositionally biased region" description="Basic and acidic residues" evidence="1">
    <location>
        <begin position="74"/>
        <end position="93"/>
    </location>
</feature>
<protein>
    <recommendedName>
        <fullName evidence="4">DUF3039 domain-containing protein</fullName>
    </recommendedName>
</protein>
<comment type="caution">
    <text evidence="2">The sequence shown here is derived from an EMBL/GenBank/DDBJ whole genome shotgun (WGS) entry which is preliminary data.</text>
</comment>
<dbReference type="Pfam" id="PF11238">
    <property type="entry name" value="DUF3039"/>
    <property type="match status" value="1"/>
</dbReference>
<evidence type="ECO:0000313" key="3">
    <source>
        <dbReference type="Proteomes" id="UP000004946"/>
    </source>
</evidence>
<name>E6K313_PARDN</name>
<dbReference type="InterPro" id="IPR021400">
    <property type="entry name" value="DUF3039"/>
</dbReference>
<dbReference type="KEGG" id="pdo:PSDT_0272"/>
<dbReference type="eggNOG" id="ENOG5032RRB">
    <property type="taxonomic scope" value="Bacteria"/>
</dbReference>
<dbReference type="EMBL" id="AEON01000002">
    <property type="protein sequence ID" value="EFT82717.1"/>
    <property type="molecule type" value="Genomic_DNA"/>
</dbReference>
<evidence type="ECO:0000313" key="2">
    <source>
        <dbReference type="EMBL" id="EFT82717.1"/>
    </source>
</evidence>
<evidence type="ECO:0000256" key="1">
    <source>
        <dbReference type="SAM" id="MobiDB-lite"/>
    </source>
</evidence>
<gene>
    <name evidence="2" type="ORF">HMPREF0620_1402</name>
</gene>
<dbReference type="Proteomes" id="UP000004946">
    <property type="component" value="Chromosome"/>
</dbReference>
<feature type="compositionally biased region" description="Gly residues" evidence="1">
    <location>
        <begin position="55"/>
        <end position="69"/>
    </location>
</feature>
<evidence type="ECO:0008006" key="4">
    <source>
        <dbReference type="Google" id="ProtNLM"/>
    </source>
</evidence>
<organism evidence="2 3">
    <name type="scientific">Parascardovia denticolens DSM 10105 = JCM 12538</name>
    <dbReference type="NCBI Taxonomy" id="864564"/>
    <lineage>
        <taxon>Bacteria</taxon>
        <taxon>Bacillati</taxon>
        <taxon>Actinomycetota</taxon>
        <taxon>Actinomycetes</taxon>
        <taxon>Bifidobacteriales</taxon>
        <taxon>Bifidobacteriaceae</taxon>
        <taxon>Parascardovia</taxon>
    </lineage>
</organism>
<accession>E6K313</accession>
<keyword evidence="3" id="KW-1185">Reference proteome</keyword>
<feature type="region of interest" description="Disordered" evidence="1">
    <location>
        <begin position="50"/>
        <end position="93"/>
    </location>
</feature>
<sequence>MLLDRCIVKKEFISNSSGQGSKSMSEKIMDGIMEEAAMDEETMDVVIMNEAYPDQGGGQGGDSGSGPGTGTALLEKEQVEERTRKDDTGDNDRYAHYVSKERLEQARLTGRPVIALCGKVWIPKRNPENYPVCPECKRVYAQMGSGQGGF</sequence>
<dbReference type="PATRIC" id="fig|864564.6.peg.300"/>
<dbReference type="HOGENOM" id="CLU_1968431_0_0_11"/>
<proteinExistence type="predicted"/>
<reference evidence="2 3" key="1">
    <citation type="submission" date="2010-12" db="EMBL/GenBank/DDBJ databases">
        <authorList>
            <person name="Muzny D."/>
            <person name="Qin X."/>
            <person name="Buhay C."/>
            <person name="Dugan-Rocha S."/>
            <person name="Ding Y."/>
            <person name="Chen G."/>
            <person name="Hawes A."/>
            <person name="Holder M."/>
            <person name="Jhangiani S."/>
            <person name="Johnson A."/>
            <person name="Khan Z."/>
            <person name="Li Z."/>
            <person name="Liu W."/>
            <person name="Liu X."/>
            <person name="Perez L."/>
            <person name="Shen H."/>
            <person name="Wang Q."/>
            <person name="Watt J."/>
            <person name="Xi L."/>
            <person name="Xin Y."/>
            <person name="Zhou J."/>
            <person name="Deng J."/>
            <person name="Jiang H."/>
            <person name="Liu Y."/>
            <person name="Qu J."/>
            <person name="Song X.-Z."/>
            <person name="Zhang L."/>
            <person name="Villasana D."/>
            <person name="Johnson A."/>
            <person name="Liu J."/>
            <person name="Liyanage D."/>
            <person name="Lorensuhewa L."/>
            <person name="Robinson T."/>
            <person name="Song A."/>
            <person name="Song B.-B."/>
            <person name="Dinh H."/>
            <person name="Thornton R."/>
            <person name="Coyle M."/>
            <person name="Francisco L."/>
            <person name="Jackson L."/>
            <person name="Javaid M."/>
            <person name="Korchina V."/>
            <person name="Kovar C."/>
            <person name="Mata R."/>
            <person name="Mathew T."/>
            <person name="Ngo R."/>
            <person name="Nguyen L."/>
            <person name="Nguyen N."/>
            <person name="Okwuonu G."/>
            <person name="Ongeri F."/>
            <person name="Pham C."/>
            <person name="Simmons D."/>
            <person name="Wilczek-Boney K."/>
            <person name="Hale W."/>
            <person name="Jakkamsetti A."/>
            <person name="Pham P."/>
            <person name="Ruth R."/>
            <person name="San Lucas F."/>
            <person name="Warren J."/>
            <person name="Zhang J."/>
            <person name="Zhao Z."/>
            <person name="Zhou C."/>
            <person name="Zhu D."/>
            <person name="Lee S."/>
            <person name="Bess C."/>
            <person name="Blankenburg K."/>
            <person name="Forbes L."/>
            <person name="Fu Q."/>
            <person name="Gubbala S."/>
            <person name="Hirani K."/>
            <person name="Jayaseelan J.C."/>
            <person name="Lara F."/>
            <person name="Munidasa M."/>
            <person name="Palculict T."/>
            <person name="Patil S."/>
            <person name="Pu L.-L."/>
            <person name="Saada N."/>
            <person name="Tang L."/>
            <person name="Weissenberger G."/>
            <person name="Zhu Y."/>
            <person name="Hemphill L."/>
            <person name="Shang Y."/>
            <person name="Youmans B."/>
            <person name="Ayvaz T."/>
            <person name="Ross M."/>
            <person name="Santibanez J."/>
            <person name="Aqrawi P."/>
            <person name="Gross S."/>
            <person name="Joshi V."/>
            <person name="Fowler G."/>
            <person name="Nazareth L."/>
            <person name="Reid J."/>
            <person name="Worley K."/>
            <person name="Petrosino J."/>
            <person name="Highlander S."/>
            <person name="Gibbs R."/>
        </authorList>
    </citation>
    <scope>NUCLEOTIDE SEQUENCE [LARGE SCALE GENOMIC DNA]</scope>
    <source>
        <strain evidence="2 3">DSM 10105</strain>
    </source>
</reference>
<dbReference type="AlphaFoldDB" id="E6K313"/>